<dbReference type="AlphaFoldDB" id="A0A087ULN6"/>
<feature type="non-terminal residue" evidence="2">
    <location>
        <position position="251"/>
    </location>
</feature>
<feature type="domain" description="Protein kinase" evidence="1">
    <location>
        <begin position="1"/>
        <end position="251"/>
    </location>
</feature>
<dbReference type="OrthoDB" id="6420333at2759"/>
<dbReference type="PROSITE" id="PS00109">
    <property type="entry name" value="PROTEIN_KINASE_TYR"/>
    <property type="match status" value="1"/>
</dbReference>
<proteinExistence type="predicted"/>
<keyword evidence="2" id="KW-0675">Receptor</keyword>
<dbReference type="InterPro" id="IPR001245">
    <property type="entry name" value="Ser-Thr/Tyr_kinase_cat_dom"/>
</dbReference>
<dbReference type="Gene3D" id="3.30.200.20">
    <property type="entry name" value="Phosphorylase Kinase, domain 1"/>
    <property type="match status" value="1"/>
</dbReference>
<dbReference type="Proteomes" id="UP000054359">
    <property type="component" value="Unassembled WGS sequence"/>
</dbReference>
<dbReference type="GO" id="GO:0007169">
    <property type="term" value="P:cell surface receptor protein tyrosine kinase signaling pathway"/>
    <property type="evidence" value="ECO:0007669"/>
    <property type="project" value="TreeGrafter"/>
</dbReference>
<keyword evidence="3" id="KW-1185">Reference proteome</keyword>
<dbReference type="SUPFAM" id="SSF56112">
    <property type="entry name" value="Protein kinase-like (PK-like)"/>
    <property type="match status" value="1"/>
</dbReference>
<dbReference type="PROSITE" id="PS50011">
    <property type="entry name" value="PROTEIN_KINASE_DOM"/>
    <property type="match status" value="1"/>
</dbReference>
<dbReference type="Pfam" id="PF07714">
    <property type="entry name" value="PK_Tyr_Ser-Thr"/>
    <property type="match status" value="1"/>
</dbReference>
<dbReference type="GO" id="GO:0004714">
    <property type="term" value="F:transmembrane receptor protein tyrosine kinase activity"/>
    <property type="evidence" value="ECO:0007669"/>
    <property type="project" value="TreeGrafter"/>
</dbReference>
<reference evidence="2 3" key="1">
    <citation type="submission" date="2013-11" db="EMBL/GenBank/DDBJ databases">
        <title>Genome sequencing of Stegodyphus mimosarum.</title>
        <authorList>
            <person name="Bechsgaard J."/>
        </authorList>
    </citation>
    <scope>NUCLEOTIDE SEQUENCE [LARGE SCALE GENOMIC DNA]</scope>
</reference>
<dbReference type="InterPro" id="IPR008266">
    <property type="entry name" value="Tyr_kinase_AS"/>
</dbReference>
<dbReference type="GO" id="GO:0043235">
    <property type="term" value="C:receptor complex"/>
    <property type="evidence" value="ECO:0007669"/>
    <property type="project" value="TreeGrafter"/>
</dbReference>
<accession>A0A087ULN6</accession>
<dbReference type="SMART" id="SM00219">
    <property type="entry name" value="TyrKc"/>
    <property type="match status" value="1"/>
</dbReference>
<name>A0A087ULN6_STEMI</name>
<dbReference type="InterPro" id="IPR050122">
    <property type="entry name" value="RTK"/>
</dbReference>
<dbReference type="Gene3D" id="1.10.510.10">
    <property type="entry name" value="Transferase(Phosphotransferase) domain 1"/>
    <property type="match status" value="1"/>
</dbReference>
<evidence type="ECO:0000259" key="1">
    <source>
        <dbReference type="PROSITE" id="PS50011"/>
    </source>
</evidence>
<dbReference type="InterPro" id="IPR011009">
    <property type="entry name" value="Kinase-like_dom_sf"/>
</dbReference>
<dbReference type="InterPro" id="IPR000719">
    <property type="entry name" value="Prot_kinase_dom"/>
</dbReference>
<dbReference type="PANTHER" id="PTHR24416">
    <property type="entry name" value="TYROSINE-PROTEIN KINASE RECEPTOR"/>
    <property type="match status" value="1"/>
</dbReference>
<dbReference type="GO" id="GO:0005524">
    <property type="term" value="F:ATP binding"/>
    <property type="evidence" value="ECO:0007669"/>
    <property type="project" value="InterPro"/>
</dbReference>
<dbReference type="InterPro" id="IPR020635">
    <property type="entry name" value="Tyr_kinase_cat_dom"/>
</dbReference>
<gene>
    <name evidence="2" type="ORF">X975_08435</name>
</gene>
<protein>
    <submittedName>
        <fullName evidence="2">Vascular endothelial growth factor receptor 1</fullName>
    </submittedName>
</protein>
<dbReference type="PANTHER" id="PTHR24416:SF600">
    <property type="entry name" value="PDGF- AND VEGF-RECEPTOR RELATED, ISOFORM J"/>
    <property type="match status" value="1"/>
</dbReference>
<evidence type="ECO:0000313" key="3">
    <source>
        <dbReference type="Proteomes" id="UP000054359"/>
    </source>
</evidence>
<dbReference type="STRING" id="407821.A0A087ULN6"/>
<dbReference type="EMBL" id="KK120433">
    <property type="protein sequence ID" value="KFM78275.1"/>
    <property type="molecule type" value="Genomic_DNA"/>
</dbReference>
<organism evidence="2 3">
    <name type="scientific">Stegodyphus mimosarum</name>
    <name type="common">African social velvet spider</name>
    <dbReference type="NCBI Taxonomy" id="407821"/>
    <lineage>
        <taxon>Eukaryota</taxon>
        <taxon>Metazoa</taxon>
        <taxon>Ecdysozoa</taxon>
        <taxon>Arthropoda</taxon>
        <taxon>Chelicerata</taxon>
        <taxon>Arachnida</taxon>
        <taxon>Araneae</taxon>
        <taxon>Araneomorphae</taxon>
        <taxon>Entelegynae</taxon>
        <taxon>Eresoidea</taxon>
        <taxon>Eresidae</taxon>
        <taxon>Stegodyphus</taxon>
    </lineage>
</organism>
<sequence>MLKEQADVNQLKALMAELKILIQLGHHVNIVNLMGAVTKNIAEGEVYVIVEYCRYGNLRNYLLRHRDKFINELDELTGKVIPTMIDYITDNLELVECEVKFDPARSSAVFAVDNPSYRPKVYKVSSYDSKVSSSGRTASCSTTCSSGSSTAFRNYDRIDSHDHAITTSDLLCYAFQCARGMDYLASRKLIHRDLAARNVLLADDKIVKICDFGLAKDCYKYENYIKKGDGPLPIKWMAIESIWDHIFTTKS</sequence>
<dbReference type="GO" id="GO:0005886">
    <property type="term" value="C:plasma membrane"/>
    <property type="evidence" value="ECO:0007669"/>
    <property type="project" value="TreeGrafter"/>
</dbReference>
<evidence type="ECO:0000313" key="2">
    <source>
        <dbReference type="EMBL" id="KFM78275.1"/>
    </source>
</evidence>
<dbReference type="FunFam" id="3.30.200.20:FF:000619">
    <property type="entry name" value="macrophage colony-stimulating factor 1 receptor isoform X2"/>
    <property type="match status" value="1"/>
</dbReference>